<organism evidence="8 9">
    <name type="scientific">Colocasia esculenta</name>
    <name type="common">Wild taro</name>
    <name type="synonym">Arum esculentum</name>
    <dbReference type="NCBI Taxonomy" id="4460"/>
    <lineage>
        <taxon>Eukaryota</taxon>
        <taxon>Viridiplantae</taxon>
        <taxon>Streptophyta</taxon>
        <taxon>Embryophyta</taxon>
        <taxon>Tracheophyta</taxon>
        <taxon>Spermatophyta</taxon>
        <taxon>Magnoliopsida</taxon>
        <taxon>Liliopsida</taxon>
        <taxon>Araceae</taxon>
        <taxon>Aroideae</taxon>
        <taxon>Colocasieae</taxon>
        <taxon>Colocasia</taxon>
    </lineage>
</organism>
<protein>
    <recommendedName>
        <fullName evidence="10">DNA2/NAM7 helicase helicase domain-containing protein</fullName>
    </recommendedName>
</protein>
<dbReference type="GO" id="GO:0043139">
    <property type="term" value="F:5'-3' DNA helicase activity"/>
    <property type="evidence" value="ECO:0007669"/>
    <property type="project" value="TreeGrafter"/>
</dbReference>
<gene>
    <name evidence="8" type="ORF">Taro_038976</name>
</gene>
<dbReference type="PANTHER" id="PTHR43788:SF8">
    <property type="entry name" value="DNA-BINDING PROTEIN SMUBP-2"/>
    <property type="match status" value="1"/>
</dbReference>
<dbReference type="Pfam" id="PF13087">
    <property type="entry name" value="AAA_12"/>
    <property type="match status" value="1"/>
</dbReference>
<reference evidence="8" key="1">
    <citation type="submission" date="2017-07" db="EMBL/GenBank/DDBJ databases">
        <title>Taro Niue Genome Assembly and Annotation.</title>
        <authorList>
            <person name="Atibalentja N."/>
            <person name="Keating K."/>
            <person name="Fields C.J."/>
        </authorList>
    </citation>
    <scope>NUCLEOTIDE SEQUENCE</scope>
    <source>
        <strain evidence="8">Niue_2</strain>
        <tissue evidence="8">Leaf</tissue>
    </source>
</reference>
<keyword evidence="4" id="KW-0347">Helicase</keyword>
<name>A0A843WED7_COLES</name>
<dbReference type="Proteomes" id="UP000652761">
    <property type="component" value="Unassembled WGS sequence"/>
</dbReference>
<evidence type="ECO:0000313" key="9">
    <source>
        <dbReference type="Proteomes" id="UP000652761"/>
    </source>
</evidence>
<dbReference type="InterPro" id="IPR041679">
    <property type="entry name" value="DNA2/NAM7-like_C"/>
</dbReference>
<dbReference type="AlphaFoldDB" id="A0A843WED7"/>
<dbReference type="InterPro" id="IPR027417">
    <property type="entry name" value="P-loop_NTPase"/>
</dbReference>
<proteinExistence type="inferred from homology"/>
<evidence type="ECO:0000256" key="1">
    <source>
        <dbReference type="ARBA" id="ARBA00007913"/>
    </source>
</evidence>
<keyword evidence="2" id="KW-0547">Nucleotide-binding</keyword>
<keyword evidence="9" id="KW-1185">Reference proteome</keyword>
<evidence type="ECO:0000256" key="3">
    <source>
        <dbReference type="ARBA" id="ARBA00022801"/>
    </source>
</evidence>
<dbReference type="GO" id="GO:0005524">
    <property type="term" value="F:ATP binding"/>
    <property type="evidence" value="ECO:0007669"/>
    <property type="project" value="UniProtKB-KW"/>
</dbReference>
<dbReference type="EMBL" id="NMUH01003554">
    <property type="protein sequence ID" value="MQM06156.1"/>
    <property type="molecule type" value="Genomic_DNA"/>
</dbReference>
<dbReference type="GO" id="GO:0016787">
    <property type="term" value="F:hydrolase activity"/>
    <property type="evidence" value="ECO:0007669"/>
    <property type="project" value="UniProtKB-KW"/>
</dbReference>
<evidence type="ECO:0000259" key="6">
    <source>
        <dbReference type="Pfam" id="PF13086"/>
    </source>
</evidence>
<keyword evidence="3" id="KW-0378">Hydrolase</keyword>
<feature type="domain" description="DNA2/NAM7 helicase-like C-terminal" evidence="7">
    <location>
        <begin position="96"/>
        <end position="170"/>
    </location>
</feature>
<feature type="domain" description="DNA2/NAM7 helicase helicase" evidence="6">
    <location>
        <begin position="10"/>
        <end position="67"/>
    </location>
</feature>
<dbReference type="OrthoDB" id="6513042at2759"/>
<accession>A0A843WED7</accession>
<dbReference type="SUPFAM" id="SSF52540">
    <property type="entry name" value="P-loop containing nucleoside triphosphate hydrolases"/>
    <property type="match status" value="1"/>
</dbReference>
<dbReference type="InterPro" id="IPR050534">
    <property type="entry name" value="Coronavir_polyprotein_1ab"/>
</dbReference>
<dbReference type="InterPro" id="IPR041677">
    <property type="entry name" value="DNA2/NAM7_AAA_11"/>
</dbReference>
<dbReference type="PANTHER" id="PTHR43788">
    <property type="entry name" value="DNA2/NAM7 HELICASE FAMILY MEMBER"/>
    <property type="match status" value="1"/>
</dbReference>
<keyword evidence="5" id="KW-0067">ATP-binding</keyword>
<dbReference type="Pfam" id="PF13086">
    <property type="entry name" value="AAA_11"/>
    <property type="match status" value="1"/>
</dbReference>
<comment type="similarity">
    <text evidence="1">Belongs to the DNA2/NAM7 helicase family.</text>
</comment>
<evidence type="ECO:0008006" key="10">
    <source>
        <dbReference type="Google" id="ProtNLM"/>
    </source>
</evidence>
<evidence type="ECO:0000259" key="7">
    <source>
        <dbReference type="Pfam" id="PF13087"/>
    </source>
</evidence>
<evidence type="ECO:0000256" key="4">
    <source>
        <dbReference type="ARBA" id="ARBA00022806"/>
    </source>
</evidence>
<comment type="caution">
    <text evidence="8">The sequence shown here is derived from an EMBL/GenBank/DDBJ whole genome shotgun (WGS) entry which is preliminary data.</text>
</comment>
<evidence type="ECO:0000313" key="8">
    <source>
        <dbReference type="EMBL" id="MQM06156.1"/>
    </source>
</evidence>
<evidence type="ECO:0000256" key="2">
    <source>
        <dbReference type="ARBA" id="ARBA00022741"/>
    </source>
</evidence>
<sequence>MYVLNGKLLKTKDRNDKRVIRKELKTLAKEERKRQQLAVIDVLKNADVVLTTLTGASTRKLDNIAFDLGSRCILSGDHLQLPPTVQSVEAEKKGLGMTLFERIAALDGAEVMAMLTVQYRMHELVMNWSSKELYNNKIEAHSSVAGHMLYDLENVQRNASTEPTLIIIDIAGVVIKVR</sequence>
<dbReference type="Gene3D" id="3.40.50.300">
    <property type="entry name" value="P-loop containing nucleotide triphosphate hydrolases"/>
    <property type="match status" value="2"/>
</dbReference>
<evidence type="ECO:0000256" key="5">
    <source>
        <dbReference type="ARBA" id="ARBA00022840"/>
    </source>
</evidence>